<organism evidence="10">
    <name type="scientific">bioreactor metagenome</name>
    <dbReference type="NCBI Taxonomy" id="1076179"/>
    <lineage>
        <taxon>unclassified sequences</taxon>
        <taxon>metagenomes</taxon>
        <taxon>ecological metagenomes</taxon>
    </lineage>
</organism>
<evidence type="ECO:0000313" key="10">
    <source>
        <dbReference type="EMBL" id="MPL79863.1"/>
    </source>
</evidence>
<dbReference type="SUPFAM" id="SSF56281">
    <property type="entry name" value="Metallo-hydrolase/oxidoreductase"/>
    <property type="match status" value="1"/>
</dbReference>
<reference evidence="10" key="1">
    <citation type="submission" date="2019-08" db="EMBL/GenBank/DDBJ databases">
        <authorList>
            <person name="Kucharzyk K."/>
            <person name="Murdoch R.W."/>
            <person name="Higgins S."/>
            <person name="Loffler F."/>
        </authorList>
    </citation>
    <scope>NUCLEOTIDE SEQUENCE</scope>
</reference>
<evidence type="ECO:0000259" key="9">
    <source>
        <dbReference type="Pfam" id="PF12706"/>
    </source>
</evidence>
<comment type="subunit">
    <text evidence="2">Homodimer.</text>
</comment>
<dbReference type="Pfam" id="PF12706">
    <property type="entry name" value="Lactamase_B_2"/>
    <property type="match status" value="1"/>
</dbReference>
<dbReference type="Gene3D" id="3.60.15.10">
    <property type="entry name" value="Ribonuclease Z/Hydroxyacylglutathione hydrolase-like"/>
    <property type="match status" value="1"/>
</dbReference>
<dbReference type="NCBIfam" id="NF000801">
    <property type="entry name" value="PRK00055.1-3"/>
    <property type="match status" value="1"/>
</dbReference>
<evidence type="ECO:0000256" key="7">
    <source>
        <dbReference type="ARBA" id="ARBA00022801"/>
    </source>
</evidence>
<dbReference type="GO" id="GO:0046872">
    <property type="term" value="F:metal ion binding"/>
    <property type="evidence" value="ECO:0007669"/>
    <property type="project" value="UniProtKB-KW"/>
</dbReference>
<evidence type="ECO:0000256" key="5">
    <source>
        <dbReference type="ARBA" id="ARBA00022723"/>
    </source>
</evidence>
<keyword evidence="4" id="KW-0540">Nuclease</keyword>
<comment type="caution">
    <text evidence="10">The sequence shown here is derived from an EMBL/GenBank/DDBJ whole genome shotgun (WGS) entry which is preliminary data.</text>
</comment>
<dbReference type="InterPro" id="IPR001279">
    <property type="entry name" value="Metallo-B-lactamas"/>
</dbReference>
<evidence type="ECO:0000256" key="2">
    <source>
        <dbReference type="ARBA" id="ARBA00011738"/>
    </source>
</evidence>
<dbReference type="PANTHER" id="PTHR46018">
    <property type="entry name" value="ZINC PHOSPHODIESTERASE ELAC PROTEIN 1"/>
    <property type="match status" value="1"/>
</dbReference>
<evidence type="ECO:0000256" key="6">
    <source>
        <dbReference type="ARBA" id="ARBA00022759"/>
    </source>
</evidence>
<proteinExistence type="inferred from homology"/>
<evidence type="ECO:0000256" key="8">
    <source>
        <dbReference type="ARBA" id="ARBA00022833"/>
    </source>
</evidence>
<dbReference type="InterPro" id="IPR036866">
    <property type="entry name" value="RibonucZ/Hydroxyglut_hydro"/>
</dbReference>
<keyword evidence="7 10" id="KW-0378">Hydrolase</keyword>
<dbReference type="CDD" id="cd07717">
    <property type="entry name" value="RNaseZ_ZiPD-like_MBL-fold"/>
    <property type="match status" value="1"/>
</dbReference>
<feature type="domain" description="Metallo-beta-lactamase" evidence="9">
    <location>
        <begin position="203"/>
        <end position="271"/>
    </location>
</feature>
<dbReference type="EMBL" id="VSSQ01000131">
    <property type="protein sequence ID" value="MPL79863.1"/>
    <property type="molecule type" value="Genomic_DNA"/>
</dbReference>
<keyword evidence="6" id="KW-0255">Endonuclease</keyword>
<dbReference type="PANTHER" id="PTHR46018:SF2">
    <property type="entry name" value="ZINC PHOSPHODIESTERASE ELAC PROTEIN 1"/>
    <property type="match status" value="1"/>
</dbReference>
<evidence type="ECO:0000256" key="3">
    <source>
        <dbReference type="ARBA" id="ARBA00022694"/>
    </source>
</evidence>
<gene>
    <name evidence="10" type="primary">rbn_9</name>
    <name evidence="10" type="ORF">SDC9_25750</name>
</gene>
<dbReference type="Pfam" id="PF23023">
    <property type="entry name" value="Anti-Pycsar_Apyc1"/>
    <property type="match status" value="1"/>
</dbReference>
<dbReference type="AlphaFoldDB" id="A0A644UMD4"/>
<evidence type="ECO:0000256" key="4">
    <source>
        <dbReference type="ARBA" id="ARBA00022722"/>
    </source>
</evidence>
<accession>A0A644UMD4</accession>
<comment type="cofactor">
    <cofactor evidence="1">
        <name>Zn(2+)</name>
        <dbReference type="ChEBI" id="CHEBI:29105"/>
    </cofactor>
</comment>
<dbReference type="HAMAP" id="MF_01818">
    <property type="entry name" value="RNase_Z_BN"/>
    <property type="match status" value="1"/>
</dbReference>
<dbReference type="GO" id="GO:0042781">
    <property type="term" value="F:3'-tRNA processing endoribonuclease activity"/>
    <property type="evidence" value="ECO:0007669"/>
    <property type="project" value="TreeGrafter"/>
</dbReference>
<keyword evidence="8" id="KW-0862">Zinc</keyword>
<name>A0A644UMD4_9ZZZZ</name>
<dbReference type="InterPro" id="IPR013471">
    <property type="entry name" value="RNase_Z/BN"/>
</dbReference>
<keyword evidence="3" id="KW-0819">tRNA processing</keyword>
<protein>
    <submittedName>
        <fullName evidence="10">Ribonuclease BN</fullName>
        <ecNumber evidence="10">3.1.-.-</ecNumber>
    </submittedName>
</protein>
<evidence type="ECO:0000256" key="1">
    <source>
        <dbReference type="ARBA" id="ARBA00001947"/>
    </source>
</evidence>
<sequence length="308" mass="35050">MNFTLTTLGTASALPTVNRFPSAHVLNVHERLFLIDCGEGCQMQLRRHGISFLKINEIFITHIHGDHIFGLFGLLSTMSLLGRSSDLFIYAPDNFSPILNSLLTHFGAQFKYSVVHKIVSGNSPEKIFETKSCEVLSFPLNHRTTCYGYLFREKSPKRNIHKHLIDKYSLSLWEIARLKERSDIVRDNGDLLSCEELSYIPYTPRSFAYCTDTAPFKQLPEWIANVDLLYHEATFLEDHIKTAEATFHSTARQAAAIALDAGVAKLLMGHFSSRYKDLELSLKEAREIFPESHIAREGMVIEIELKKN</sequence>
<keyword evidence="5" id="KW-0479">Metal-binding</keyword>
<dbReference type="EC" id="3.1.-.-" evidence="10"/>